<keyword evidence="5 12" id="KW-0813">Transport</keyword>
<evidence type="ECO:0000256" key="1">
    <source>
        <dbReference type="ARBA" id="ARBA00002442"/>
    </source>
</evidence>
<sequence>MDLGPHAGFIIGAYLVTAAVVAGLVAWLLVDRARLSAQLKRLEKAQKR</sequence>
<comment type="subcellular location">
    <subcellularLocation>
        <location evidence="2 12">Cell inner membrane</location>
        <topology evidence="2 12">Single-pass membrane protein</topology>
    </subcellularLocation>
</comment>
<dbReference type="GO" id="GO:0005886">
    <property type="term" value="C:plasma membrane"/>
    <property type="evidence" value="ECO:0007669"/>
    <property type="project" value="UniProtKB-SubCell"/>
</dbReference>
<proteinExistence type="inferred from homology"/>
<evidence type="ECO:0000313" key="13">
    <source>
        <dbReference type="EMBL" id="MBB5753771.1"/>
    </source>
</evidence>
<protein>
    <recommendedName>
        <fullName evidence="4 12">Heme exporter protein D</fullName>
    </recommendedName>
</protein>
<dbReference type="EMBL" id="JACHOO010000005">
    <property type="protein sequence ID" value="MBB5753771.1"/>
    <property type="molecule type" value="Genomic_DNA"/>
</dbReference>
<dbReference type="GO" id="GO:0015886">
    <property type="term" value="P:heme transport"/>
    <property type="evidence" value="ECO:0007669"/>
    <property type="project" value="InterPro"/>
</dbReference>
<gene>
    <name evidence="13" type="ORF">GGQ63_002841</name>
</gene>
<evidence type="ECO:0000256" key="11">
    <source>
        <dbReference type="ARBA" id="ARBA00023136"/>
    </source>
</evidence>
<accession>A0A7W9L2S1</accession>
<evidence type="ECO:0000256" key="4">
    <source>
        <dbReference type="ARBA" id="ARBA00016461"/>
    </source>
</evidence>
<keyword evidence="6 12" id="KW-1003">Cell membrane</keyword>
<dbReference type="NCBIfam" id="TIGR03141">
    <property type="entry name" value="cytochro_ccmD"/>
    <property type="match status" value="1"/>
</dbReference>
<evidence type="ECO:0000313" key="14">
    <source>
        <dbReference type="Proteomes" id="UP000523821"/>
    </source>
</evidence>
<name>A0A7W9L2S1_9HYPH</name>
<keyword evidence="9 12" id="KW-0201">Cytochrome c-type biogenesis</keyword>
<evidence type="ECO:0000256" key="5">
    <source>
        <dbReference type="ARBA" id="ARBA00022448"/>
    </source>
</evidence>
<evidence type="ECO:0000256" key="6">
    <source>
        <dbReference type="ARBA" id="ARBA00022475"/>
    </source>
</evidence>
<keyword evidence="10 12" id="KW-1133">Transmembrane helix</keyword>
<comment type="function">
    <text evidence="1 12">Required for the export of heme to the periplasm for the biogenesis of c-type cytochromes.</text>
</comment>
<keyword evidence="7 12" id="KW-0997">Cell inner membrane</keyword>
<comment type="caution">
    <text evidence="13">The sequence shown here is derived from an EMBL/GenBank/DDBJ whole genome shotgun (WGS) entry which is preliminary data.</text>
</comment>
<dbReference type="Pfam" id="PF04995">
    <property type="entry name" value="CcmD"/>
    <property type="match status" value="1"/>
</dbReference>
<evidence type="ECO:0000256" key="3">
    <source>
        <dbReference type="ARBA" id="ARBA00008741"/>
    </source>
</evidence>
<reference evidence="13 14" key="1">
    <citation type="submission" date="2020-08" db="EMBL/GenBank/DDBJ databases">
        <title>Genomic Encyclopedia of Type Strains, Phase IV (KMG-IV): sequencing the most valuable type-strain genomes for metagenomic binning, comparative biology and taxonomic classification.</title>
        <authorList>
            <person name="Goeker M."/>
        </authorList>
    </citation>
    <scope>NUCLEOTIDE SEQUENCE [LARGE SCALE GENOMIC DNA]</scope>
    <source>
        <strain evidence="13 14">DSM 16268</strain>
    </source>
</reference>
<keyword evidence="14" id="KW-1185">Reference proteome</keyword>
<organism evidence="13 14">
    <name type="scientific">Prosthecomicrobium pneumaticum</name>
    <dbReference type="NCBI Taxonomy" id="81895"/>
    <lineage>
        <taxon>Bacteria</taxon>
        <taxon>Pseudomonadati</taxon>
        <taxon>Pseudomonadota</taxon>
        <taxon>Alphaproteobacteria</taxon>
        <taxon>Hyphomicrobiales</taxon>
        <taxon>Kaistiaceae</taxon>
        <taxon>Prosthecomicrobium</taxon>
    </lineage>
</organism>
<keyword evidence="8 12" id="KW-0812">Transmembrane</keyword>
<comment type="similarity">
    <text evidence="3 12">Belongs to the CcmD/CycX/HelD family.</text>
</comment>
<evidence type="ECO:0000256" key="2">
    <source>
        <dbReference type="ARBA" id="ARBA00004377"/>
    </source>
</evidence>
<dbReference type="GO" id="GO:0017004">
    <property type="term" value="P:cytochrome complex assembly"/>
    <property type="evidence" value="ECO:0007669"/>
    <property type="project" value="UniProtKB-KW"/>
</dbReference>
<evidence type="ECO:0000256" key="7">
    <source>
        <dbReference type="ARBA" id="ARBA00022519"/>
    </source>
</evidence>
<evidence type="ECO:0000256" key="8">
    <source>
        <dbReference type="ARBA" id="ARBA00022692"/>
    </source>
</evidence>
<dbReference type="RefSeq" id="WP_183856903.1">
    <property type="nucleotide sequence ID" value="NZ_JACHOO010000005.1"/>
</dbReference>
<dbReference type="Proteomes" id="UP000523821">
    <property type="component" value="Unassembled WGS sequence"/>
</dbReference>
<evidence type="ECO:0000256" key="10">
    <source>
        <dbReference type="ARBA" id="ARBA00022989"/>
    </source>
</evidence>
<keyword evidence="11 12" id="KW-0472">Membrane</keyword>
<feature type="transmembrane region" description="Helical" evidence="12">
    <location>
        <begin position="6"/>
        <end position="30"/>
    </location>
</feature>
<dbReference type="AlphaFoldDB" id="A0A7W9L2S1"/>
<evidence type="ECO:0000256" key="12">
    <source>
        <dbReference type="RuleBase" id="RU363101"/>
    </source>
</evidence>
<dbReference type="InterPro" id="IPR007078">
    <property type="entry name" value="Haem_export_protD_CcmD"/>
</dbReference>
<evidence type="ECO:0000256" key="9">
    <source>
        <dbReference type="ARBA" id="ARBA00022748"/>
    </source>
</evidence>